<protein>
    <submittedName>
        <fullName evidence="10">MFS transporter</fullName>
    </submittedName>
</protein>
<keyword evidence="11" id="KW-1185">Reference proteome</keyword>
<name>A0ABT7LA24_9BACI</name>
<feature type="transmembrane region" description="Helical" evidence="8">
    <location>
        <begin position="231"/>
        <end position="257"/>
    </location>
</feature>
<evidence type="ECO:0000259" key="9">
    <source>
        <dbReference type="PROSITE" id="PS50850"/>
    </source>
</evidence>
<feature type="transmembrane region" description="Helical" evidence="8">
    <location>
        <begin position="299"/>
        <end position="315"/>
    </location>
</feature>
<dbReference type="InterPro" id="IPR005829">
    <property type="entry name" value="Sugar_transporter_CS"/>
</dbReference>
<evidence type="ECO:0000256" key="5">
    <source>
        <dbReference type="ARBA" id="ARBA00022692"/>
    </source>
</evidence>
<evidence type="ECO:0000256" key="3">
    <source>
        <dbReference type="ARBA" id="ARBA00022448"/>
    </source>
</evidence>
<dbReference type="InterPro" id="IPR050189">
    <property type="entry name" value="MFS_Efflux_Transporters"/>
</dbReference>
<evidence type="ECO:0000256" key="6">
    <source>
        <dbReference type="ARBA" id="ARBA00022989"/>
    </source>
</evidence>
<reference evidence="10 11" key="1">
    <citation type="submission" date="2023-06" db="EMBL/GenBank/DDBJ databases">
        <title>Aquibacillus rhizosphaerae LR5S19.</title>
        <authorList>
            <person name="Sun J.-Q."/>
        </authorList>
    </citation>
    <scope>NUCLEOTIDE SEQUENCE [LARGE SCALE GENOMIC DNA]</scope>
    <source>
        <strain evidence="10 11">LR5S19</strain>
    </source>
</reference>
<feature type="transmembrane region" description="Helical" evidence="8">
    <location>
        <begin position="358"/>
        <end position="381"/>
    </location>
</feature>
<accession>A0ABT7LA24</accession>
<dbReference type="InterPro" id="IPR020846">
    <property type="entry name" value="MFS_dom"/>
</dbReference>
<dbReference type="PROSITE" id="PS00216">
    <property type="entry name" value="SUGAR_TRANSPORT_1"/>
    <property type="match status" value="1"/>
</dbReference>
<feature type="transmembrane region" description="Helical" evidence="8">
    <location>
        <begin position="61"/>
        <end position="81"/>
    </location>
</feature>
<dbReference type="PRINTS" id="PR01035">
    <property type="entry name" value="TCRTETA"/>
</dbReference>
<sequence length="433" mass="47248">MSDNKGAKKTEEQENDLHEKRWAIVSLASIPLIMTLGNSMLIPVLPLMEKELDISKLQSSYIITVYSIVAIFLIPIAGFLSDRFGRKVIIIPSLILSGLGGLLSGYAAWKLDNAYTFILLGRILQGIGVSGTAPIVLPLVGDMFKREKDVSATLGLVETSNTFGKVLSPILGALLAGVIWYLPFFSIPVFCLTSAILVLFLVKKPKNEKKGPQFKEFWHNTKQAFHQHGNWLFAVFIIGAILMFILFGILFYLSSILEDTYDYKGLTKGLYLAGPLAALCLASYITGKVIKDNLVKMKWITFFGILVTGGAVIAIRFSEQFIYLLIVFLICGIGIGVGLPCLDALITESIGKAVRGTITCIYSSARYMGVAAGPPVAALFMNINLTWMVATFLILAILAAILAFRTIKPQSGGSQSSSTLFTKYDAKKTDNNT</sequence>
<feature type="transmembrane region" description="Helical" evidence="8">
    <location>
        <begin position="162"/>
        <end position="179"/>
    </location>
</feature>
<comment type="similarity">
    <text evidence="2">Belongs to the major facilitator superfamily. TCR/Tet family.</text>
</comment>
<feature type="transmembrane region" description="Helical" evidence="8">
    <location>
        <begin position="321"/>
        <end position="346"/>
    </location>
</feature>
<dbReference type="InterPro" id="IPR036259">
    <property type="entry name" value="MFS_trans_sf"/>
</dbReference>
<dbReference type="CDD" id="cd17474">
    <property type="entry name" value="MFS_YfmO_like"/>
    <property type="match status" value="1"/>
</dbReference>
<feature type="domain" description="Major facilitator superfamily (MFS) profile" evidence="9">
    <location>
        <begin position="23"/>
        <end position="408"/>
    </location>
</feature>
<dbReference type="PROSITE" id="PS00217">
    <property type="entry name" value="SUGAR_TRANSPORT_2"/>
    <property type="match status" value="1"/>
</dbReference>
<dbReference type="SUPFAM" id="SSF103473">
    <property type="entry name" value="MFS general substrate transporter"/>
    <property type="match status" value="1"/>
</dbReference>
<evidence type="ECO:0000313" key="11">
    <source>
        <dbReference type="Proteomes" id="UP001235343"/>
    </source>
</evidence>
<dbReference type="Proteomes" id="UP001235343">
    <property type="component" value="Unassembled WGS sequence"/>
</dbReference>
<dbReference type="PROSITE" id="PS50850">
    <property type="entry name" value="MFS"/>
    <property type="match status" value="1"/>
</dbReference>
<dbReference type="EMBL" id="JASTZU010000063">
    <property type="protein sequence ID" value="MDL4842726.1"/>
    <property type="molecule type" value="Genomic_DNA"/>
</dbReference>
<keyword evidence="4" id="KW-1003">Cell membrane</keyword>
<evidence type="ECO:0000256" key="1">
    <source>
        <dbReference type="ARBA" id="ARBA00004651"/>
    </source>
</evidence>
<evidence type="ECO:0000256" key="7">
    <source>
        <dbReference type="ARBA" id="ARBA00023136"/>
    </source>
</evidence>
<comment type="subcellular location">
    <subcellularLocation>
        <location evidence="1">Cell membrane</location>
        <topology evidence="1">Multi-pass membrane protein</topology>
    </subcellularLocation>
</comment>
<dbReference type="Pfam" id="PF07690">
    <property type="entry name" value="MFS_1"/>
    <property type="match status" value="1"/>
</dbReference>
<feature type="transmembrane region" description="Helical" evidence="8">
    <location>
        <begin position="88"/>
        <end position="109"/>
    </location>
</feature>
<evidence type="ECO:0000256" key="4">
    <source>
        <dbReference type="ARBA" id="ARBA00022475"/>
    </source>
</evidence>
<dbReference type="InterPro" id="IPR011701">
    <property type="entry name" value="MFS"/>
</dbReference>
<organism evidence="10 11">
    <name type="scientific">Aquibacillus rhizosphaerae</name>
    <dbReference type="NCBI Taxonomy" id="3051431"/>
    <lineage>
        <taxon>Bacteria</taxon>
        <taxon>Bacillati</taxon>
        <taxon>Bacillota</taxon>
        <taxon>Bacilli</taxon>
        <taxon>Bacillales</taxon>
        <taxon>Bacillaceae</taxon>
        <taxon>Aquibacillus</taxon>
    </lineage>
</organism>
<comment type="caution">
    <text evidence="10">The sequence shown here is derived from an EMBL/GenBank/DDBJ whole genome shotgun (WGS) entry which is preliminary data.</text>
</comment>
<keyword evidence="7 8" id="KW-0472">Membrane</keyword>
<dbReference type="Gene3D" id="1.20.1250.20">
    <property type="entry name" value="MFS general substrate transporter like domains"/>
    <property type="match status" value="1"/>
</dbReference>
<dbReference type="RefSeq" id="WP_285934020.1">
    <property type="nucleotide sequence ID" value="NZ_JASTZU010000063.1"/>
</dbReference>
<dbReference type="PANTHER" id="PTHR43124">
    <property type="entry name" value="PURINE EFFLUX PUMP PBUE"/>
    <property type="match status" value="1"/>
</dbReference>
<proteinExistence type="inferred from homology"/>
<evidence type="ECO:0000256" key="8">
    <source>
        <dbReference type="SAM" id="Phobius"/>
    </source>
</evidence>
<evidence type="ECO:0000313" key="10">
    <source>
        <dbReference type="EMBL" id="MDL4842726.1"/>
    </source>
</evidence>
<dbReference type="InterPro" id="IPR001958">
    <property type="entry name" value="Tet-R_TetA/multi-R_MdtG-like"/>
</dbReference>
<keyword evidence="6 8" id="KW-1133">Transmembrane helix</keyword>
<gene>
    <name evidence="10" type="ORF">QQS35_20035</name>
</gene>
<feature type="transmembrane region" description="Helical" evidence="8">
    <location>
        <begin position="115"/>
        <end position="141"/>
    </location>
</feature>
<keyword evidence="3" id="KW-0813">Transport</keyword>
<feature type="transmembrane region" description="Helical" evidence="8">
    <location>
        <begin position="387"/>
        <end position="407"/>
    </location>
</feature>
<feature type="transmembrane region" description="Helical" evidence="8">
    <location>
        <begin position="21"/>
        <end position="41"/>
    </location>
</feature>
<keyword evidence="5 8" id="KW-0812">Transmembrane</keyword>
<dbReference type="PANTHER" id="PTHR43124:SF3">
    <property type="entry name" value="CHLORAMPHENICOL EFFLUX PUMP RV0191"/>
    <property type="match status" value="1"/>
</dbReference>
<feature type="transmembrane region" description="Helical" evidence="8">
    <location>
        <begin position="269"/>
        <end position="287"/>
    </location>
</feature>
<feature type="transmembrane region" description="Helical" evidence="8">
    <location>
        <begin position="185"/>
        <end position="202"/>
    </location>
</feature>
<evidence type="ECO:0000256" key="2">
    <source>
        <dbReference type="ARBA" id="ARBA00007520"/>
    </source>
</evidence>